<evidence type="ECO:0000256" key="4">
    <source>
        <dbReference type="ARBA" id="ARBA00022679"/>
    </source>
</evidence>
<dbReference type="NCBIfam" id="TIGR01578">
    <property type="entry name" value="MiaB-like-B"/>
    <property type="match status" value="1"/>
</dbReference>
<dbReference type="InterPro" id="IPR007197">
    <property type="entry name" value="rSAM"/>
</dbReference>
<dbReference type="InterPro" id="IPR020612">
    <property type="entry name" value="Methylthiotransferase_CS"/>
</dbReference>
<dbReference type="PROSITE" id="PS01278">
    <property type="entry name" value="MTTASE_RADICAL"/>
    <property type="match status" value="1"/>
</dbReference>
<evidence type="ECO:0000256" key="8">
    <source>
        <dbReference type="ARBA" id="ARBA00023004"/>
    </source>
</evidence>
<evidence type="ECO:0000256" key="10">
    <source>
        <dbReference type="ARBA" id="ARBA00051661"/>
    </source>
</evidence>
<dbReference type="AlphaFoldDB" id="A0A133UP25"/>
<dbReference type="InterPro" id="IPR058240">
    <property type="entry name" value="rSAM_sf"/>
</dbReference>
<evidence type="ECO:0000313" key="16">
    <source>
        <dbReference type="EMBL" id="KXA95880.1"/>
    </source>
</evidence>
<evidence type="ECO:0000256" key="2">
    <source>
        <dbReference type="ARBA" id="ARBA00008616"/>
    </source>
</evidence>
<comment type="similarity">
    <text evidence="2 11">Belongs to the methylthiotransferase family. CDKAL1 subfamily.</text>
</comment>
<name>A0A133UP25_9EURY</name>
<reference evidence="16 17" key="1">
    <citation type="journal article" date="2016" name="Sci. Rep.">
        <title>Metabolic traits of an uncultured archaeal lineage -MSBL1- from brine pools of the Red Sea.</title>
        <authorList>
            <person name="Mwirichia R."/>
            <person name="Alam I."/>
            <person name="Rashid M."/>
            <person name="Vinu M."/>
            <person name="Ba-Alawi W."/>
            <person name="Anthony Kamau A."/>
            <person name="Kamanda Ngugi D."/>
            <person name="Goker M."/>
            <person name="Klenk H.P."/>
            <person name="Bajic V."/>
            <person name="Stingl U."/>
        </authorList>
    </citation>
    <scope>NUCLEOTIDE SEQUENCE [LARGE SCALE GENOMIC DNA]</scope>
    <source>
        <strain evidence="16">SCGC-AAA259E19</strain>
    </source>
</reference>
<dbReference type="InterPro" id="IPR005839">
    <property type="entry name" value="Methylthiotransferase"/>
</dbReference>
<dbReference type="PROSITE" id="PS50926">
    <property type="entry name" value="TRAM"/>
    <property type="match status" value="1"/>
</dbReference>
<dbReference type="SFLD" id="SFLDG01061">
    <property type="entry name" value="methylthiotransferase"/>
    <property type="match status" value="1"/>
</dbReference>
<comment type="function">
    <text evidence="1 11">Catalyzes the methylthiolation of N6-threonylcarbamoyladenosine (t(6)A), leading to the formation of 2-methylthio-N6-threonylcarbamoyladenosine (ms(2)t(6)A) at position 37 in tRNAs that read codons beginning with adenine.</text>
</comment>
<feature type="compositionally biased region" description="Basic and acidic residues" evidence="12">
    <location>
        <begin position="333"/>
        <end position="346"/>
    </location>
</feature>
<comment type="cofactor">
    <cofactor evidence="11">
        <name>[4Fe-4S] cluster</name>
        <dbReference type="ChEBI" id="CHEBI:49883"/>
    </cofactor>
    <text evidence="11">Binds 1 or 2 [4Fe-4S] cluster. One cluster is coordinated with 3 cysteines and an exchangeable S-adenosyl-L-methionine.</text>
</comment>
<dbReference type="PATRIC" id="fig|1698264.3.peg.11"/>
<feature type="domain" description="TRAM" evidence="13">
    <location>
        <begin position="365"/>
        <end position="424"/>
    </location>
</feature>
<dbReference type="PANTHER" id="PTHR11918:SF45">
    <property type="entry name" value="THREONYLCARBAMOYLADENOSINE TRNA METHYLTHIOTRANSFERASE"/>
    <property type="match status" value="1"/>
</dbReference>
<keyword evidence="6 11" id="KW-0819">tRNA processing</keyword>
<dbReference type="Gene3D" id="3.40.50.12160">
    <property type="entry name" value="Methylthiotransferase, N-terminal domain"/>
    <property type="match status" value="1"/>
</dbReference>
<dbReference type="GO" id="GO:0035598">
    <property type="term" value="F:tRNA (N(6)-L-threonylcarbamoyladenosine(37)-C(2))-methylthiotransferase activity"/>
    <property type="evidence" value="ECO:0007669"/>
    <property type="project" value="UniProtKB-UniRule"/>
</dbReference>
<dbReference type="Pfam" id="PF00919">
    <property type="entry name" value="UPF0004"/>
    <property type="match status" value="1"/>
</dbReference>
<dbReference type="SFLD" id="SFLDS00029">
    <property type="entry name" value="Radical_SAM"/>
    <property type="match status" value="1"/>
</dbReference>
<evidence type="ECO:0000256" key="7">
    <source>
        <dbReference type="ARBA" id="ARBA00022723"/>
    </source>
</evidence>
<feature type="region of interest" description="Disordered" evidence="12">
    <location>
        <begin position="327"/>
        <end position="351"/>
    </location>
</feature>
<feature type="domain" description="Radical SAM core" evidence="15">
    <location>
        <begin position="133"/>
        <end position="362"/>
    </location>
</feature>
<evidence type="ECO:0000259" key="14">
    <source>
        <dbReference type="PROSITE" id="PS51449"/>
    </source>
</evidence>
<evidence type="ECO:0000259" key="15">
    <source>
        <dbReference type="PROSITE" id="PS51918"/>
    </source>
</evidence>
<sequence>MRIYEETYGCTMNQGDTELMLGKLQISGHEIVQSIEKSDLVLVNTCAVTRTTLNRVVHRLKELSKMEDKKIVVGGCLPLIDPNKIEEIGEFAAIISCLTTGTITEVVERISQGETGIKIIHGESDKASSRRFRGRDISAPIAIAEGCLSDCSYCCVKRARGGLRSFEPKEIVEEVRREIEAGRKEIYITAQDTAAYGFDLDTDLPELLEDITSIHEKFRVRVGMMNPEYAEKILPDLLKAFESEKIYKFLHLPVQSGNDSILREMRRGYTVEDFKKIVESFEERYPDLYLATDVIVGFPEEDEKAFKDSCDLIEEVKPDKVNLTRFTPMPGTDAKEMEQIRSEEKKRRSRKMTDIVQEISYDKNLNYLGTVTEGLVVKEGRKGGYVARLPNYKPLIVEDANPGDFVRVKVTGAEPTYLRGELLKKRG</sequence>
<keyword evidence="5 11" id="KW-0949">S-adenosyl-L-methionine</keyword>
<accession>A0A133UP25</accession>
<dbReference type="InterPro" id="IPR013848">
    <property type="entry name" value="Methylthiotransferase_N"/>
</dbReference>
<organism evidence="16 17">
    <name type="scientific">candidate division MSBL1 archaeon SCGC-AAA259E19</name>
    <dbReference type="NCBI Taxonomy" id="1698264"/>
    <lineage>
        <taxon>Archaea</taxon>
        <taxon>Methanobacteriati</taxon>
        <taxon>Methanobacteriota</taxon>
        <taxon>candidate division MSBL1</taxon>
    </lineage>
</organism>
<keyword evidence="4 11" id="KW-0808">Transferase</keyword>
<evidence type="ECO:0000259" key="13">
    <source>
        <dbReference type="PROSITE" id="PS50926"/>
    </source>
</evidence>
<dbReference type="GO" id="GO:0046872">
    <property type="term" value="F:metal ion binding"/>
    <property type="evidence" value="ECO:0007669"/>
    <property type="project" value="UniProtKB-UniRule"/>
</dbReference>
<dbReference type="Gene3D" id="3.80.30.20">
    <property type="entry name" value="tm_1862 like domain"/>
    <property type="match status" value="1"/>
</dbReference>
<dbReference type="SMART" id="SM00729">
    <property type="entry name" value="Elp3"/>
    <property type="match status" value="1"/>
</dbReference>
<dbReference type="PANTHER" id="PTHR11918">
    <property type="entry name" value="RADICAL SAM PROTEINS"/>
    <property type="match status" value="1"/>
</dbReference>
<dbReference type="PROSITE" id="PS51449">
    <property type="entry name" value="MTTASE_N"/>
    <property type="match status" value="1"/>
</dbReference>
<dbReference type="EMBL" id="LHXO01000001">
    <property type="protein sequence ID" value="KXA95880.1"/>
    <property type="molecule type" value="Genomic_DNA"/>
</dbReference>
<dbReference type="Pfam" id="PF01938">
    <property type="entry name" value="TRAM"/>
    <property type="match status" value="1"/>
</dbReference>
<comment type="caution">
    <text evidence="16">The sequence shown here is derived from an EMBL/GenBank/DDBJ whole genome shotgun (WGS) entry which is preliminary data.</text>
</comment>
<dbReference type="Proteomes" id="UP000070284">
    <property type="component" value="Unassembled WGS sequence"/>
</dbReference>
<dbReference type="CDD" id="cd01335">
    <property type="entry name" value="Radical_SAM"/>
    <property type="match status" value="1"/>
</dbReference>
<keyword evidence="3 11" id="KW-0004">4Fe-4S</keyword>
<keyword evidence="7 11" id="KW-0479">Metal-binding</keyword>
<evidence type="ECO:0000256" key="6">
    <source>
        <dbReference type="ARBA" id="ARBA00022694"/>
    </source>
</evidence>
<dbReference type="SUPFAM" id="SSF102114">
    <property type="entry name" value="Radical SAM enzymes"/>
    <property type="match status" value="1"/>
</dbReference>
<dbReference type="SFLD" id="SFLDG01082">
    <property type="entry name" value="B12-binding_domain_containing"/>
    <property type="match status" value="1"/>
</dbReference>
<protein>
    <recommendedName>
        <fullName evidence="11">tRNA-t(6)A37 methylthiotransferase</fullName>
        <ecNumber evidence="11">2.8.4.5</ecNumber>
    </recommendedName>
</protein>
<dbReference type="Pfam" id="PF04055">
    <property type="entry name" value="Radical_SAM"/>
    <property type="match status" value="1"/>
</dbReference>
<evidence type="ECO:0000256" key="9">
    <source>
        <dbReference type="ARBA" id="ARBA00023014"/>
    </source>
</evidence>
<dbReference type="EC" id="2.8.4.5" evidence="11"/>
<dbReference type="PROSITE" id="PS51918">
    <property type="entry name" value="RADICAL_SAM"/>
    <property type="match status" value="1"/>
</dbReference>
<dbReference type="InterPro" id="IPR002792">
    <property type="entry name" value="TRAM_dom"/>
</dbReference>
<keyword evidence="9 11" id="KW-0411">Iron-sulfur</keyword>
<keyword evidence="8 11" id="KW-0408">Iron</keyword>
<feature type="domain" description="MTTase N-terminal" evidence="14">
    <location>
        <begin position="1"/>
        <end position="115"/>
    </location>
</feature>
<evidence type="ECO:0000256" key="11">
    <source>
        <dbReference type="RuleBase" id="RU368081"/>
    </source>
</evidence>
<evidence type="ECO:0000256" key="1">
    <source>
        <dbReference type="ARBA" id="ARBA00002399"/>
    </source>
</evidence>
<proteinExistence type="inferred from homology"/>
<evidence type="ECO:0000256" key="5">
    <source>
        <dbReference type="ARBA" id="ARBA00022691"/>
    </source>
</evidence>
<dbReference type="NCBIfam" id="TIGR00089">
    <property type="entry name" value="MiaB/RimO family radical SAM methylthiotransferase"/>
    <property type="match status" value="1"/>
</dbReference>
<dbReference type="InterPro" id="IPR006638">
    <property type="entry name" value="Elp3/MiaA/NifB-like_rSAM"/>
</dbReference>
<dbReference type="InterPro" id="IPR038135">
    <property type="entry name" value="Methylthiotransferase_N_sf"/>
</dbReference>
<keyword evidence="17" id="KW-1185">Reference proteome</keyword>
<gene>
    <name evidence="16" type="ORF">AKJ65_00055</name>
</gene>
<evidence type="ECO:0000313" key="17">
    <source>
        <dbReference type="Proteomes" id="UP000070284"/>
    </source>
</evidence>
<evidence type="ECO:0000256" key="3">
    <source>
        <dbReference type="ARBA" id="ARBA00022485"/>
    </source>
</evidence>
<dbReference type="FunFam" id="3.80.30.20:FF:000002">
    <property type="entry name" value="threonylcarbamoyladenosine tRNA methylthiotransferase isoform X2"/>
    <property type="match status" value="1"/>
</dbReference>
<evidence type="ECO:0000256" key="12">
    <source>
        <dbReference type="SAM" id="MobiDB-lite"/>
    </source>
</evidence>
<dbReference type="InterPro" id="IPR006466">
    <property type="entry name" value="MiaB-like_arc_euk"/>
</dbReference>
<comment type="catalytic activity">
    <reaction evidence="10 11">
        <text>N(6)-L-threonylcarbamoyladenosine(37) in tRNA + (sulfur carrier)-SH + AH2 + 2 S-adenosyl-L-methionine = 2-methylsulfanyl-N(6)-L-threonylcarbamoyladenosine(37) in tRNA + (sulfur carrier)-H + 5'-deoxyadenosine + L-methionine + A + S-adenosyl-L-homocysteine + 2 H(+)</text>
        <dbReference type="Rhea" id="RHEA:37075"/>
        <dbReference type="Rhea" id="RHEA-COMP:10163"/>
        <dbReference type="Rhea" id="RHEA-COMP:11092"/>
        <dbReference type="Rhea" id="RHEA-COMP:14737"/>
        <dbReference type="Rhea" id="RHEA-COMP:14739"/>
        <dbReference type="ChEBI" id="CHEBI:13193"/>
        <dbReference type="ChEBI" id="CHEBI:15378"/>
        <dbReference type="ChEBI" id="CHEBI:17319"/>
        <dbReference type="ChEBI" id="CHEBI:17499"/>
        <dbReference type="ChEBI" id="CHEBI:29917"/>
        <dbReference type="ChEBI" id="CHEBI:57844"/>
        <dbReference type="ChEBI" id="CHEBI:57856"/>
        <dbReference type="ChEBI" id="CHEBI:59789"/>
        <dbReference type="ChEBI" id="CHEBI:64428"/>
        <dbReference type="ChEBI" id="CHEBI:74418"/>
        <dbReference type="ChEBI" id="CHEBI:74420"/>
        <dbReference type="EC" id="2.8.4.5"/>
    </reaction>
</comment>
<dbReference type="InterPro" id="IPR023404">
    <property type="entry name" value="rSAM_horseshoe"/>
</dbReference>
<dbReference type="FunFam" id="3.40.50.12160:FF:000003">
    <property type="entry name" value="CDK5 regulatory subunit-associated protein 1"/>
    <property type="match status" value="1"/>
</dbReference>
<dbReference type="GO" id="GO:0051539">
    <property type="term" value="F:4 iron, 4 sulfur cluster binding"/>
    <property type="evidence" value="ECO:0007669"/>
    <property type="project" value="UniProtKB-UniRule"/>
</dbReference>